<keyword evidence="3" id="KW-1185">Reference proteome</keyword>
<dbReference type="EMBL" id="CP138895">
    <property type="protein sequence ID" value="WPK24098.1"/>
    <property type="molecule type" value="Genomic_DNA"/>
</dbReference>
<sequence length="252" mass="28789">MWKTKFDFSLNQVYYENTSDGSISFDLPCEVQNLKSKPKGKLFSQWQSRFCPVARKSLPKCDVVADSAVAKSTTMRKSSTISSDSSTLVQSSPSETFQPLLEARPSYRSSSPSLMSSEGASDSTKRYTTKPSKTSPRDLYGSEPRSPTSPKMNMLAYFPLLTSKYQHHFAHMDDTNMWPATLDVQLRLLEGYESDISSESGCDSVRSFYSELPRNEVYYDEEYSVYVDQHMALGDRERERNELRLQILQELY</sequence>
<dbReference type="GeneID" id="88172420"/>
<dbReference type="Proteomes" id="UP001338582">
    <property type="component" value="Chromosome 2"/>
</dbReference>
<dbReference type="AlphaFoldDB" id="A0AAX4H6E5"/>
<name>A0AAX4H6E5_9ASCO</name>
<feature type="compositionally biased region" description="Low complexity" evidence="1">
    <location>
        <begin position="75"/>
        <end position="94"/>
    </location>
</feature>
<reference evidence="2 3" key="1">
    <citation type="submission" date="2023-10" db="EMBL/GenBank/DDBJ databases">
        <title>Draft Genome Sequence of Candida saopaulonensis from a very Premature Infant with Sepsis.</title>
        <authorList>
            <person name="Ning Y."/>
            <person name="Dai R."/>
            <person name="Xiao M."/>
            <person name="Xu Y."/>
            <person name="Yan Q."/>
            <person name="Zhang L."/>
        </authorList>
    </citation>
    <scope>NUCLEOTIDE SEQUENCE [LARGE SCALE GENOMIC DNA]</scope>
    <source>
        <strain evidence="2 3">19XY460</strain>
    </source>
</reference>
<feature type="region of interest" description="Disordered" evidence="1">
    <location>
        <begin position="74"/>
        <end position="148"/>
    </location>
</feature>
<evidence type="ECO:0000313" key="3">
    <source>
        <dbReference type="Proteomes" id="UP001338582"/>
    </source>
</evidence>
<protein>
    <submittedName>
        <fullName evidence="2">Uncharacterized protein</fullName>
    </submittedName>
</protein>
<dbReference type="KEGG" id="asau:88172420"/>
<dbReference type="RefSeq" id="XP_062876482.1">
    <property type="nucleotide sequence ID" value="XM_063020412.1"/>
</dbReference>
<accession>A0AAX4H6E5</accession>
<evidence type="ECO:0000313" key="2">
    <source>
        <dbReference type="EMBL" id="WPK24098.1"/>
    </source>
</evidence>
<feature type="compositionally biased region" description="Low complexity" evidence="1">
    <location>
        <begin position="106"/>
        <end position="121"/>
    </location>
</feature>
<evidence type="ECO:0000256" key="1">
    <source>
        <dbReference type="SAM" id="MobiDB-lite"/>
    </source>
</evidence>
<gene>
    <name evidence="2" type="ORF">PUMCH_001354</name>
</gene>
<proteinExistence type="predicted"/>
<organism evidence="2 3">
    <name type="scientific">Australozyma saopauloensis</name>
    <dbReference type="NCBI Taxonomy" id="291208"/>
    <lineage>
        <taxon>Eukaryota</taxon>
        <taxon>Fungi</taxon>
        <taxon>Dikarya</taxon>
        <taxon>Ascomycota</taxon>
        <taxon>Saccharomycotina</taxon>
        <taxon>Pichiomycetes</taxon>
        <taxon>Metschnikowiaceae</taxon>
        <taxon>Australozyma</taxon>
    </lineage>
</organism>